<proteinExistence type="predicted"/>
<gene>
    <name evidence="4" type="ORF">HYY65_10120</name>
</gene>
<evidence type="ECO:0000256" key="2">
    <source>
        <dbReference type="ARBA" id="ARBA00022840"/>
    </source>
</evidence>
<evidence type="ECO:0000313" key="5">
    <source>
        <dbReference type="Proteomes" id="UP000741360"/>
    </source>
</evidence>
<dbReference type="Pfam" id="PF00005">
    <property type="entry name" value="ABC_tran"/>
    <property type="match status" value="1"/>
</dbReference>
<dbReference type="GO" id="GO:0005886">
    <property type="term" value="C:plasma membrane"/>
    <property type="evidence" value="ECO:0007669"/>
    <property type="project" value="TreeGrafter"/>
</dbReference>
<accession>A0A932GR08</accession>
<name>A0A932GR08_UNCTE</name>
<dbReference type="GO" id="GO:0022857">
    <property type="term" value="F:transmembrane transporter activity"/>
    <property type="evidence" value="ECO:0007669"/>
    <property type="project" value="TreeGrafter"/>
</dbReference>
<dbReference type="AlphaFoldDB" id="A0A932GR08"/>
<dbReference type="PROSITE" id="PS00211">
    <property type="entry name" value="ABC_TRANSPORTER_1"/>
    <property type="match status" value="1"/>
</dbReference>
<feature type="domain" description="ABC transporter" evidence="3">
    <location>
        <begin position="8"/>
        <end position="246"/>
    </location>
</feature>
<dbReference type="EMBL" id="JACPSX010000192">
    <property type="protein sequence ID" value="MBI3015395.1"/>
    <property type="molecule type" value="Genomic_DNA"/>
</dbReference>
<dbReference type="InterPro" id="IPR015854">
    <property type="entry name" value="ABC_transpr_LolD-like"/>
</dbReference>
<dbReference type="InterPro" id="IPR003593">
    <property type="entry name" value="AAA+_ATPase"/>
</dbReference>
<dbReference type="InterPro" id="IPR017871">
    <property type="entry name" value="ABC_transporter-like_CS"/>
</dbReference>
<organism evidence="4 5">
    <name type="scientific">Tectimicrobiota bacterium</name>
    <dbReference type="NCBI Taxonomy" id="2528274"/>
    <lineage>
        <taxon>Bacteria</taxon>
        <taxon>Pseudomonadati</taxon>
        <taxon>Nitrospinota/Tectimicrobiota group</taxon>
        <taxon>Candidatus Tectimicrobiota</taxon>
    </lineage>
</organism>
<reference evidence="4" key="1">
    <citation type="submission" date="2020-07" db="EMBL/GenBank/DDBJ databases">
        <title>Huge and variable diversity of episymbiotic CPR bacteria and DPANN archaea in groundwater ecosystems.</title>
        <authorList>
            <person name="He C.Y."/>
            <person name="Keren R."/>
            <person name="Whittaker M."/>
            <person name="Farag I.F."/>
            <person name="Doudna J."/>
            <person name="Cate J.H.D."/>
            <person name="Banfield J.F."/>
        </authorList>
    </citation>
    <scope>NUCLEOTIDE SEQUENCE</scope>
    <source>
        <strain evidence="4">NC_groundwater_717_Ag_S-0.2um_59_8</strain>
    </source>
</reference>
<evidence type="ECO:0000259" key="3">
    <source>
        <dbReference type="PROSITE" id="PS50893"/>
    </source>
</evidence>
<dbReference type="PANTHER" id="PTHR24220:SF659">
    <property type="entry name" value="TRANSPORTER, PUTATIVE-RELATED"/>
    <property type="match status" value="1"/>
</dbReference>
<dbReference type="Gene3D" id="3.40.50.300">
    <property type="entry name" value="P-loop containing nucleotide triphosphate hydrolases"/>
    <property type="match status" value="1"/>
</dbReference>
<evidence type="ECO:0000256" key="1">
    <source>
        <dbReference type="ARBA" id="ARBA00022741"/>
    </source>
</evidence>
<dbReference type="SMART" id="SM00382">
    <property type="entry name" value="AAA"/>
    <property type="match status" value="1"/>
</dbReference>
<keyword evidence="2 4" id="KW-0067">ATP-binding</keyword>
<keyword evidence="1" id="KW-0547">Nucleotide-binding</keyword>
<evidence type="ECO:0000313" key="4">
    <source>
        <dbReference type="EMBL" id="MBI3015395.1"/>
    </source>
</evidence>
<dbReference type="SUPFAM" id="SSF52540">
    <property type="entry name" value="P-loop containing nucleoside triphosphate hydrolases"/>
    <property type="match status" value="1"/>
</dbReference>
<dbReference type="PROSITE" id="PS50893">
    <property type="entry name" value="ABC_TRANSPORTER_2"/>
    <property type="match status" value="1"/>
</dbReference>
<protein>
    <submittedName>
        <fullName evidence="4">ATP-binding cassette domain-containing protein</fullName>
    </submittedName>
</protein>
<dbReference type="Proteomes" id="UP000741360">
    <property type="component" value="Unassembled WGS sequence"/>
</dbReference>
<dbReference type="GO" id="GO:0005524">
    <property type="term" value="F:ATP binding"/>
    <property type="evidence" value="ECO:0007669"/>
    <property type="project" value="UniProtKB-KW"/>
</dbReference>
<dbReference type="GO" id="GO:0016887">
    <property type="term" value="F:ATP hydrolysis activity"/>
    <property type="evidence" value="ECO:0007669"/>
    <property type="project" value="InterPro"/>
</dbReference>
<dbReference type="PANTHER" id="PTHR24220">
    <property type="entry name" value="IMPORT ATP-BINDING PROTEIN"/>
    <property type="match status" value="1"/>
</dbReference>
<comment type="caution">
    <text evidence="4">The sequence shown here is derived from an EMBL/GenBank/DDBJ whole genome shotgun (WGS) entry which is preliminary data.</text>
</comment>
<dbReference type="InterPro" id="IPR027417">
    <property type="entry name" value="P-loop_NTPase"/>
</dbReference>
<sequence>MRNGKVALRTEGVWFAYREPDWILKDVSLACSLRNVMMIMGPSGSGKTTLLKVMAGILRPQRGKVEVLGIEIQRGVSRGLRPAIGYIPQQLGLVRSLTALENVLIGALSRISPGRGLLGLFPGHEVEQARAAMDLMGIGHKAREKVFRLSGGERQRVAIARTLLQHPRLVLADEFVSDLDLPRAAEILTLMRQVAEQEDITFVMNMHEVQLVQEFGDQVLMVSNGQVLHECSAQEVNLDRFTEVVQ</sequence>
<dbReference type="InterPro" id="IPR003439">
    <property type="entry name" value="ABC_transporter-like_ATP-bd"/>
</dbReference>